<evidence type="ECO:0000256" key="4">
    <source>
        <dbReference type="ARBA" id="ARBA00022679"/>
    </source>
</evidence>
<protein>
    <recommendedName>
        <fullName evidence="6">Glycosyltransferase family 92 protein</fullName>
        <ecNumber evidence="6">2.4.1.-</ecNumber>
    </recommendedName>
</protein>
<accession>A0A0R3RSE8</accession>
<proteinExistence type="inferred from homology"/>
<dbReference type="GO" id="GO:0016757">
    <property type="term" value="F:glycosyltransferase activity"/>
    <property type="evidence" value="ECO:0007669"/>
    <property type="project" value="UniProtKB-UniRule"/>
</dbReference>
<keyword evidence="4 6" id="KW-0808">Transferase</keyword>
<comment type="similarity">
    <text evidence="2 6">Belongs to the glycosyltransferase 92 family.</text>
</comment>
<evidence type="ECO:0000256" key="1">
    <source>
        <dbReference type="ARBA" id="ARBA00004167"/>
    </source>
</evidence>
<evidence type="ECO:0000256" key="3">
    <source>
        <dbReference type="ARBA" id="ARBA00022676"/>
    </source>
</evidence>
<dbReference type="PANTHER" id="PTHR47024">
    <property type="entry name" value="BIOFILM ABSENT ON HEAD (AFTER YERSINIA EXPOSURE)-RELATED"/>
    <property type="match status" value="1"/>
</dbReference>
<dbReference type="AlphaFoldDB" id="A0A0R3RSE8"/>
<dbReference type="InterPro" id="IPR008166">
    <property type="entry name" value="Glyco_transf_92"/>
</dbReference>
<evidence type="ECO:0000313" key="8">
    <source>
        <dbReference type="WBParaSite" id="EEL_0000474901-mRNA-1"/>
    </source>
</evidence>
<evidence type="ECO:0000256" key="2">
    <source>
        <dbReference type="ARBA" id="ARBA00007647"/>
    </source>
</evidence>
<dbReference type="Pfam" id="PF01697">
    <property type="entry name" value="Glyco_transf_92"/>
    <property type="match status" value="1"/>
</dbReference>
<dbReference type="Proteomes" id="UP000050640">
    <property type="component" value="Unplaced"/>
</dbReference>
<evidence type="ECO:0000256" key="5">
    <source>
        <dbReference type="ARBA" id="ARBA00023136"/>
    </source>
</evidence>
<dbReference type="WBParaSite" id="EEL_0000474901-mRNA-1">
    <property type="protein sequence ID" value="EEL_0000474901-mRNA-1"/>
    <property type="gene ID" value="EEL_0000474901"/>
</dbReference>
<organism evidence="7 8">
    <name type="scientific">Elaeophora elaphi</name>
    <dbReference type="NCBI Taxonomy" id="1147741"/>
    <lineage>
        <taxon>Eukaryota</taxon>
        <taxon>Metazoa</taxon>
        <taxon>Ecdysozoa</taxon>
        <taxon>Nematoda</taxon>
        <taxon>Chromadorea</taxon>
        <taxon>Rhabditida</taxon>
        <taxon>Spirurina</taxon>
        <taxon>Spiruromorpha</taxon>
        <taxon>Filarioidea</taxon>
        <taxon>Onchocercidae</taxon>
        <taxon>Elaeophora</taxon>
    </lineage>
</organism>
<dbReference type="GO" id="GO:0016020">
    <property type="term" value="C:membrane"/>
    <property type="evidence" value="ECO:0007669"/>
    <property type="project" value="UniProtKB-SubCell"/>
</dbReference>
<comment type="subcellular location">
    <subcellularLocation>
        <location evidence="1">Membrane</location>
        <topology evidence="1">Single-pass membrane protein</topology>
    </subcellularLocation>
</comment>
<evidence type="ECO:0000256" key="6">
    <source>
        <dbReference type="RuleBase" id="RU366017"/>
    </source>
</evidence>
<evidence type="ECO:0000313" key="7">
    <source>
        <dbReference type="Proteomes" id="UP000050640"/>
    </source>
</evidence>
<keyword evidence="7" id="KW-1185">Reference proteome</keyword>
<dbReference type="PANTHER" id="PTHR47024:SF1">
    <property type="entry name" value="GLYCOSYLTRANSFERASE FAMILY 92 PROTEIN"/>
    <property type="match status" value="1"/>
</dbReference>
<keyword evidence="5" id="KW-0472">Membrane</keyword>
<dbReference type="EC" id="2.4.1.-" evidence="6"/>
<keyword evidence="3 6" id="KW-0328">Glycosyltransferase</keyword>
<name>A0A0R3RSE8_9BILA</name>
<reference evidence="8" key="1">
    <citation type="submission" date="2017-02" db="UniProtKB">
        <authorList>
            <consortium name="WormBaseParasite"/>
        </authorList>
    </citation>
    <scope>IDENTIFICATION</scope>
</reference>
<sequence length="303" mass="35264">LRFIDWLRVIEFIEIWTSQGVEHFFFYIYTVSQLVMNVLQYYELQGTVTLLPWRSFPVGENENPNEDVYRLAHSLANNDCLWRAQGAHFVAFVDLDEYILTTSGERLIEFIERKAELCPKCGSFTAIHRKMYYASPRPQTDFYWYDIEFEWLANISYGLAEPGGPHKQIVRPETVSIISTHSTRKSFPGYIDVNLNSSEVMLLHASYKWSESDLSLNNLTTASYLFVGTLPVINSAYHKISQALFNNETMNIDRIFQSKIAKCISRWYVKKCKSVEMCKAETDGSQMKWIHAENFSIDEYQLA</sequence>